<dbReference type="PANTHER" id="PTHR38831">
    <property type="entry name" value="TYPE II SECRETION SYSTEM PROTEIN K"/>
    <property type="match status" value="1"/>
</dbReference>
<dbReference type="InterPro" id="IPR005628">
    <property type="entry name" value="GspK"/>
</dbReference>
<evidence type="ECO:0000256" key="5">
    <source>
        <dbReference type="ARBA" id="ARBA00022519"/>
    </source>
</evidence>
<evidence type="ECO:0000256" key="1">
    <source>
        <dbReference type="ARBA" id="ARBA00004533"/>
    </source>
</evidence>
<dbReference type="SUPFAM" id="SSF158544">
    <property type="entry name" value="GspK insert domain-like"/>
    <property type="match status" value="2"/>
</dbReference>
<gene>
    <name evidence="13" type="primary">gspK</name>
    <name evidence="13" type="ORF">V0U35_03655</name>
</gene>
<dbReference type="EMBL" id="JAZDRO010000001">
    <property type="protein sequence ID" value="MEE2565765.1"/>
    <property type="molecule type" value="Genomic_DNA"/>
</dbReference>
<evidence type="ECO:0000313" key="14">
    <source>
        <dbReference type="Proteomes" id="UP001310692"/>
    </source>
</evidence>
<comment type="subcellular location">
    <subcellularLocation>
        <location evidence="1 10">Cell inner membrane</location>
    </subcellularLocation>
</comment>
<sequence>MRDETRKRGTALISALLVVTVMSAVAVEMLGDMRAGIERSGNVGDRDRAYWYAMGARDYADSLLARAMDDPETAMRPDAPWLSGPAHFPIEGGMITARLRDAQTCFNLNSLVAETEPGNFETRPEVVERFDALLVMAGIPPGDASRIAAQAADWIDSDSRPGAGGVEDNLLARADTPYLAANTLIVETEELRALPAMTPEIFAAISNLVCALPQADDMPLNVNTLQLQQAMQLAALFPGRLSRLDAEAVLLRRPSGGYARVEDFWADPVLAALEPEAGDLARVTLVSRWFETEIVVALGSARYTLEARVEADQAGTLNHHGQRFGALS</sequence>
<evidence type="ECO:0000256" key="7">
    <source>
        <dbReference type="ARBA" id="ARBA00022927"/>
    </source>
</evidence>
<dbReference type="NCBIfam" id="NF037980">
    <property type="entry name" value="T2SS_GspK"/>
    <property type="match status" value="1"/>
</dbReference>
<keyword evidence="9 10" id="KW-0472">Membrane</keyword>
<evidence type="ECO:0000256" key="6">
    <source>
        <dbReference type="ARBA" id="ARBA00022692"/>
    </source>
</evidence>
<evidence type="ECO:0000259" key="12">
    <source>
        <dbReference type="Pfam" id="PF21687"/>
    </source>
</evidence>
<keyword evidence="8" id="KW-1133">Transmembrane helix</keyword>
<keyword evidence="6" id="KW-0812">Transmembrane</keyword>
<evidence type="ECO:0000313" key="13">
    <source>
        <dbReference type="EMBL" id="MEE2565765.1"/>
    </source>
</evidence>
<reference evidence="13 14" key="1">
    <citation type="submission" date="2024-01" db="EMBL/GenBank/DDBJ databases">
        <title>Hyphobacterium bacterium isolated from marine sediment.</title>
        <authorList>
            <person name="Zhao S."/>
        </authorList>
    </citation>
    <scope>NUCLEOTIDE SEQUENCE [LARGE SCALE GENOMIC DNA]</scope>
    <source>
        <strain evidence="13 14">Y60-23</strain>
    </source>
</reference>
<evidence type="ECO:0000256" key="3">
    <source>
        <dbReference type="ARBA" id="ARBA00022448"/>
    </source>
</evidence>
<evidence type="ECO:0000256" key="10">
    <source>
        <dbReference type="PIRNR" id="PIRNR002786"/>
    </source>
</evidence>
<dbReference type="SUPFAM" id="SSF54523">
    <property type="entry name" value="Pili subunits"/>
    <property type="match status" value="1"/>
</dbReference>
<keyword evidence="14" id="KW-1185">Reference proteome</keyword>
<keyword evidence="3 10" id="KW-0813">Transport</keyword>
<organism evidence="13 14">
    <name type="scientific">Hyphobacterium marinum</name>
    <dbReference type="NCBI Taxonomy" id="3116574"/>
    <lineage>
        <taxon>Bacteria</taxon>
        <taxon>Pseudomonadati</taxon>
        <taxon>Pseudomonadota</taxon>
        <taxon>Alphaproteobacteria</taxon>
        <taxon>Maricaulales</taxon>
        <taxon>Maricaulaceae</taxon>
        <taxon>Hyphobacterium</taxon>
    </lineage>
</organism>
<comment type="caution">
    <text evidence="13">The sequence shown here is derived from an EMBL/GenBank/DDBJ whole genome shotgun (WGS) entry which is preliminary data.</text>
</comment>
<protein>
    <recommendedName>
        <fullName evidence="10">Type II secretion system protein K</fullName>
    </recommendedName>
</protein>
<evidence type="ECO:0000256" key="2">
    <source>
        <dbReference type="ARBA" id="ARBA00007246"/>
    </source>
</evidence>
<dbReference type="Proteomes" id="UP001310692">
    <property type="component" value="Unassembled WGS sequence"/>
</dbReference>
<evidence type="ECO:0000259" key="11">
    <source>
        <dbReference type="Pfam" id="PF03934"/>
    </source>
</evidence>
<proteinExistence type="inferred from homology"/>
<dbReference type="InterPro" id="IPR045584">
    <property type="entry name" value="Pilin-like"/>
</dbReference>
<evidence type="ECO:0000256" key="4">
    <source>
        <dbReference type="ARBA" id="ARBA00022475"/>
    </source>
</evidence>
<dbReference type="InterPro" id="IPR049031">
    <property type="entry name" value="T2SSK_SAM-like_1st"/>
</dbReference>
<accession>A0ABU7LX49</accession>
<keyword evidence="4 10" id="KW-1003">Cell membrane</keyword>
<dbReference type="InterPro" id="IPR049179">
    <property type="entry name" value="T2SSK_SAM-like_2nd"/>
</dbReference>
<feature type="domain" description="T2SS protein K second SAM-like" evidence="11">
    <location>
        <begin position="220"/>
        <end position="276"/>
    </location>
</feature>
<keyword evidence="5 10" id="KW-0997">Cell inner membrane</keyword>
<evidence type="ECO:0000256" key="8">
    <source>
        <dbReference type="ARBA" id="ARBA00022989"/>
    </source>
</evidence>
<dbReference type="Gene3D" id="1.10.40.60">
    <property type="entry name" value="EpsJ-like"/>
    <property type="match status" value="2"/>
</dbReference>
<dbReference type="Pfam" id="PF21687">
    <property type="entry name" value="T2SSK_1st"/>
    <property type="match status" value="1"/>
</dbReference>
<dbReference type="Pfam" id="PF03934">
    <property type="entry name" value="T2SSK"/>
    <property type="match status" value="1"/>
</dbReference>
<dbReference type="Gene3D" id="3.30.1300.30">
    <property type="entry name" value="GSPII I/J protein-like"/>
    <property type="match status" value="1"/>
</dbReference>
<dbReference type="PIRSF" id="PIRSF002786">
    <property type="entry name" value="XcpX"/>
    <property type="match status" value="1"/>
</dbReference>
<evidence type="ECO:0000256" key="9">
    <source>
        <dbReference type="ARBA" id="ARBA00023136"/>
    </source>
</evidence>
<dbReference type="InterPro" id="IPR038072">
    <property type="entry name" value="GspK_central_sf"/>
</dbReference>
<name>A0ABU7LX49_9PROT</name>
<dbReference type="RefSeq" id="WP_330195297.1">
    <property type="nucleotide sequence ID" value="NZ_JAZDRO010000001.1"/>
</dbReference>
<dbReference type="PANTHER" id="PTHR38831:SF1">
    <property type="entry name" value="TYPE II SECRETION SYSTEM PROTEIN K-RELATED"/>
    <property type="match status" value="1"/>
</dbReference>
<feature type="domain" description="T2SS protein K first SAM-like" evidence="12">
    <location>
        <begin position="104"/>
        <end position="214"/>
    </location>
</feature>
<keyword evidence="7" id="KW-0653">Protein transport</keyword>
<comment type="similarity">
    <text evidence="2 10">Belongs to the GSP K family.</text>
</comment>